<organism evidence="1 2">
    <name type="scientific">Helicobacter apodemus</name>
    <dbReference type="NCBI Taxonomy" id="135569"/>
    <lineage>
        <taxon>Bacteria</taxon>
        <taxon>Pseudomonadati</taxon>
        <taxon>Campylobacterota</taxon>
        <taxon>Epsilonproteobacteria</taxon>
        <taxon>Campylobacterales</taxon>
        <taxon>Helicobacteraceae</taxon>
        <taxon>Helicobacter</taxon>
    </lineage>
</organism>
<sequence>KKSKVRGFFKHILYMVGIKKTKTFPPSYMRYFLGE</sequence>
<proteinExistence type="predicted"/>
<evidence type="ECO:0000313" key="2">
    <source>
        <dbReference type="Proteomes" id="UP000029920"/>
    </source>
</evidence>
<feature type="non-terminal residue" evidence="1">
    <location>
        <position position="1"/>
    </location>
</feature>
<comment type="caution">
    <text evidence="1">The sequence shown here is derived from an EMBL/GenBank/DDBJ whole genome shotgun (WGS) entry which is preliminary data.</text>
</comment>
<protein>
    <submittedName>
        <fullName evidence="1">Type IV conjugative transfer system protein TraL</fullName>
    </submittedName>
</protein>
<dbReference type="AlphaFoldDB" id="A0A4U8UGQ1"/>
<accession>A0A4U8UGQ1</accession>
<reference evidence="1 2" key="1">
    <citation type="journal article" date="2014" name="Genome Announc.">
        <title>Draft genome sequences of eight enterohepatic helicobacter species isolated from both laboratory and wild rodents.</title>
        <authorList>
            <person name="Sheh A."/>
            <person name="Shen Z."/>
            <person name="Fox J.G."/>
        </authorList>
    </citation>
    <scope>NUCLEOTIDE SEQUENCE [LARGE SCALE GENOMIC DNA]</scope>
    <source>
        <strain evidence="1 2">MIT-03-7007</strain>
    </source>
</reference>
<gene>
    <name evidence="1" type="ORF">LS72_009835</name>
</gene>
<dbReference type="EMBL" id="JRPC02000038">
    <property type="protein sequence ID" value="TLE13543.1"/>
    <property type="molecule type" value="Genomic_DNA"/>
</dbReference>
<name>A0A4U8UGQ1_9HELI</name>
<dbReference type="Proteomes" id="UP000029920">
    <property type="component" value="Unassembled WGS sequence"/>
</dbReference>
<keyword evidence="2" id="KW-1185">Reference proteome</keyword>
<evidence type="ECO:0000313" key="1">
    <source>
        <dbReference type="EMBL" id="TLE13543.1"/>
    </source>
</evidence>